<evidence type="ECO:0000313" key="4">
    <source>
        <dbReference type="Proteomes" id="UP000520770"/>
    </source>
</evidence>
<dbReference type="RefSeq" id="WP_183824678.1">
    <property type="nucleotide sequence ID" value="NZ_JACIGW010000003.1"/>
</dbReference>
<dbReference type="AlphaFoldDB" id="A0A7W6TFJ3"/>
<name>A0A7W6TFJ3_9HYPH</name>
<keyword evidence="5" id="KW-1185">Reference proteome</keyword>
<sequence>MSKLKIYWKTVWSNGDPTHVVQVPGATTSEVRDIELLAKAEGYNIADDGWKPTETSQLSSLFEVLQAKGYDLKFEPENPDAPFNLERLSLLPRTRDELESLSNFILQELAGYCPVQAEGEVDGQLFYFRARGSHWRIEIGSNETGTKGPKWWHAEDWPGETGFEAGYLSDEDAIGCILKSVSIFRAGDRDRFRKGHPEYERTILEGWSIGALSLQRAARRLSMAGRQAMERANAHGIELPYYADQELRALDAKPSTVIVLDKATGEWRELPDEDE</sequence>
<evidence type="ECO:0000313" key="1">
    <source>
        <dbReference type="EMBL" id="MBB4349436.1"/>
    </source>
</evidence>
<dbReference type="Proteomes" id="UP000524535">
    <property type="component" value="Unassembled WGS sequence"/>
</dbReference>
<dbReference type="Proteomes" id="UP000520770">
    <property type="component" value="Unassembled WGS sequence"/>
</dbReference>
<proteinExistence type="predicted"/>
<organism evidence="2 5">
    <name type="scientific">Aliirhizobium cellulosilyticum</name>
    <dbReference type="NCBI Taxonomy" id="393664"/>
    <lineage>
        <taxon>Bacteria</taxon>
        <taxon>Pseudomonadati</taxon>
        <taxon>Pseudomonadota</taxon>
        <taxon>Alphaproteobacteria</taxon>
        <taxon>Hyphomicrobiales</taxon>
        <taxon>Rhizobiaceae</taxon>
        <taxon>Aliirhizobium</taxon>
    </lineage>
</organism>
<reference evidence="4 5" key="1">
    <citation type="submission" date="2020-08" db="EMBL/GenBank/DDBJ databases">
        <title>Genomic Encyclopedia of Type Strains, Phase IV (KMG-V): Genome sequencing to study the core and pangenomes of soil and plant-associated prokaryotes.</title>
        <authorList>
            <person name="Whitman W."/>
        </authorList>
    </citation>
    <scope>NUCLEOTIDE SEQUENCE [LARGE SCALE GENOMIC DNA]</scope>
    <source>
        <strain evidence="2 5">SEMIA 444</strain>
        <strain evidence="1 4">SEMIA 448</strain>
        <strain evidence="3 6">SEMIA 452</strain>
    </source>
</reference>
<gene>
    <name evidence="2" type="ORF">GGE31_002855</name>
    <name evidence="1" type="ORF">GGE33_003198</name>
    <name evidence="3" type="ORF">GGE35_002795</name>
</gene>
<dbReference type="EMBL" id="JACIHM010000003">
    <property type="protein sequence ID" value="MBB4446973.1"/>
    <property type="molecule type" value="Genomic_DNA"/>
</dbReference>
<protein>
    <submittedName>
        <fullName evidence="2">Uncharacterized protein</fullName>
    </submittedName>
</protein>
<evidence type="ECO:0000313" key="3">
    <source>
        <dbReference type="EMBL" id="MBB4446973.1"/>
    </source>
</evidence>
<evidence type="ECO:0000313" key="6">
    <source>
        <dbReference type="Proteomes" id="UP000576087"/>
    </source>
</evidence>
<dbReference type="Proteomes" id="UP000576087">
    <property type="component" value="Unassembled WGS sequence"/>
</dbReference>
<dbReference type="EMBL" id="JACIGY010000003">
    <property type="protein sequence ID" value="MBB4412342.1"/>
    <property type="molecule type" value="Genomic_DNA"/>
</dbReference>
<evidence type="ECO:0000313" key="2">
    <source>
        <dbReference type="EMBL" id="MBB4412342.1"/>
    </source>
</evidence>
<accession>A0A7W6TFJ3</accession>
<comment type="caution">
    <text evidence="2">The sequence shown here is derived from an EMBL/GenBank/DDBJ whole genome shotgun (WGS) entry which is preliminary data.</text>
</comment>
<evidence type="ECO:0000313" key="5">
    <source>
        <dbReference type="Proteomes" id="UP000524535"/>
    </source>
</evidence>
<dbReference type="EMBL" id="JACIGW010000003">
    <property type="protein sequence ID" value="MBB4349436.1"/>
    <property type="molecule type" value="Genomic_DNA"/>
</dbReference>